<sequence length="64" mass="7040">MDMSKAIGETWTTLKGEKKSLSLFKSEELEKAELIVKALNGMTISSAKELLNKVSIAIDQLTKV</sequence>
<dbReference type="EMBL" id="JABTDW010000001">
    <property type="protein sequence ID" value="NSB13033.1"/>
    <property type="molecule type" value="Genomic_DNA"/>
</dbReference>
<evidence type="ECO:0000313" key="2">
    <source>
        <dbReference type="Proteomes" id="UP000822184"/>
    </source>
</evidence>
<gene>
    <name evidence="1" type="ORF">BCD95_001292</name>
</gene>
<protein>
    <submittedName>
        <fullName evidence="1">Uncharacterized protein</fullName>
    </submittedName>
</protein>
<name>A0AAE5H205_CLOBE</name>
<evidence type="ECO:0000313" key="1">
    <source>
        <dbReference type="EMBL" id="NSB13033.1"/>
    </source>
</evidence>
<reference evidence="1" key="1">
    <citation type="submission" date="2020-06" db="EMBL/GenBank/DDBJ databases">
        <title>Genomic insights into acetone-butanol-ethanol (ABE) fermentation by sequencing solventogenic clostridia strains.</title>
        <authorList>
            <person name="Brown S."/>
        </authorList>
    </citation>
    <scope>NUCLEOTIDE SEQUENCE</scope>
    <source>
        <strain evidence="1">DJ123</strain>
    </source>
</reference>
<organism evidence="1 2">
    <name type="scientific">Clostridium beijerinckii</name>
    <name type="common">Clostridium MP</name>
    <dbReference type="NCBI Taxonomy" id="1520"/>
    <lineage>
        <taxon>Bacteria</taxon>
        <taxon>Bacillati</taxon>
        <taxon>Bacillota</taxon>
        <taxon>Clostridia</taxon>
        <taxon>Eubacteriales</taxon>
        <taxon>Clostridiaceae</taxon>
        <taxon>Clostridium</taxon>
    </lineage>
</organism>
<proteinExistence type="predicted"/>
<dbReference type="Proteomes" id="UP000822184">
    <property type="component" value="Unassembled WGS sequence"/>
</dbReference>
<accession>A0AAE5H205</accession>
<comment type="caution">
    <text evidence="1">The sequence shown here is derived from an EMBL/GenBank/DDBJ whole genome shotgun (WGS) entry which is preliminary data.</text>
</comment>
<dbReference type="RefSeq" id="WP_023973238.1">
    <property type="nucleotide sequence ID" value="NZ_JABTDW010000001.1"/>
</dbReference>
<dbReference type="AlphaFoldDB" id="A0AAE5H205"/>